<evidence type="ECO:0000313" key="5">
    <source>
        <dbReference type="Proteomes" id="UP000253769"/>
    </source>
</evidence>
<feature type="transmembrane region" description="Helical" evidence="2">
    <location>
        <begin position="164"/>
        <end position="181"/>
    </location>
</feature>
<keyword evidence="2" id="KW-0812">Transmembrane</keyword>
<dbReference type="Proteomes" id="UP000253769">
    <property type="component" value="Unassembled WGS sequence"/>
</dbReference>
<dbReference type="InterPro" id="IPR025196">
    <property type="entry name" value="DUF4126"/>
</dbReference>
<evidence type="ECO:0000256" key="1">
    <source>
        <dbReference type="SAM" id="MobiDB-lite"/>
    </source>
</evidence>
<evidence type="ECO:0000259" key="3">
    <source>
        <dbReference type="Pfam" id="PF13548"/>
    </source>
</evidence>
<feature type="region of interest" description="Disordered" evidence="1">
    <location>
        <begin position="221"/>
        <end position="241"/>
    </location>
</feature>
<comment type="caution">
    <text evidence="4">The sequence shown here is derived from an EMBL/GenBank/DDBJ whole genome shotgun (WGS) entry which is preliminary data.</text>
</comment>
<feature type="transmembrane region" description="Helical" evidence="2">
    <location>
        <begin position="47"/>
        <end position="65"/>
    </location>
</feature>
<dbReference type="RefSeq" id="WP_114695073.1">
    <property type="nucleotide sequence ID" value="NZ_QQOH01000002.1"/>
</dbReference>
<feature type="domain" description="DUF4126" evidence="3">
    <location>
        <begin position="11"/>
        <end position="183"/>
    </location>
</feature>
<keyword evidence="5" id="KW-1185">Reference proteome</keyword>
<protein>
    <submittedName>
        <fullName evidence="4">DUF4126 domain-containing protein</fullName>
    </submittedName>
</protein>
<keyword evidence="2" id="KW-1133">Transmembrane helix</keyword>
<proteinExistence type="predicted"/>
<dbReference type="AlphaFoldDB" id="A0A369WN04"/>
<keyword evidence="2" id="KW-0472">Membrane</keyword>
<dbReference type="OrthoDB" id="181455at2"/>
<feature type="transmembrane region" description="Helical" evidence="2">
    <location>
        <begin position="6"/>
        <end position="35"/>
    </location>
</feature>
<dbReference type="EMBL" id="QQOH01000002">
    <property type="protein sequence ID" value="RDE22449.1"/>
    <property type="molecule type" value="Genomic_DNA"/>
</dbReference>
<organism evidence="4 5">
    <name type="scientific">Motiliproteus coralliicola</name>
    <dbReference type="NCBI Taxonomy" id="2283196"/>
    <lineage>
        <taxon>Bacteria</taxon>
        <taxon>Pseudomonadati</taxon>
        <taxon>Pseudomonadota</taxon>
        <taxon>Gammaproteobacteria</taxon>
        <taxon>Oceanospirillales</taxon>
        <taxon>Oceanospirillaceae</taxon>
        <taxon>Motiliproteus</taxon>
    </lineage>
</organism>
<dbReference type="Pfam" id="PF13548">
    <property type="entry name" value="DUF4126"/>
    <property type="match status" value="1"/>
</dbReference>
<gene>
    <name evidence="4" type="ORF">DV711_07535</name>
</gene>
<evidence type="ECO:0000256" key="2">
    <source>
        <dbReference type="SAM" id="Phobius"/>
    </source>
</evidence>
<evidence type="ECO:0000313" key="4">
    <source>
        <dbReference type="EMBL" id="RDE22449.1"/>
    </source>
</evidence>
<sequence>MEHLDQIIATLALTMGVGWASGINLYATLLTLGVLSNMGHIDLPPELQVVGDPLVLMAAGLMYAVEFFADKVPGVDTGWDTIHTFVRIPAGAALAAAAVGEVAIPVEVAAALVGGGLAASSHALKAGGRVMINTSPEPFSNWGASVGEDVAVIGGVWAALNHPYWFLGLLVLFIVLLVWLLPKIWRGIRRVFRFLLRLFGADKEPASSRGDSIEATAAAAAGRAGVDANPGPSLGGDRSKD</sequence>
<name>A0A369WN04_9GAMM</name>
<accession>A0A369WN04</accession>
<reference evidence="4 5" key="1">
    <citation type="submission" date="2018-07" db="EMBL/GenBank/DDBJ databases">
        <title>Motiliproteus coralliicola sp. nov., a bacterium isolated from Coral.</title>
        <authorList>
            <person name="Wang G."/>
        </authorList>
    </citation>
    <scope>NUCLEOTIDE SEQUENCE [LARGE SCALE GENOMIC DNA]</scope>
    <source>
        <strain evidence="4 5">C34</strain>
    </source>
</reference>